<feature type="region of interest" description="Disordered" evidence="1">
    <location>
        <begin position="1"/>
        <end position="31"/>
    </location>
</feature>
<dbReference type="Proteomes" id="UP001054945">
    <property type="component" value="Unassembled WGS sequence"/>
</dbReference>
<evidence type="ECO:0000256" key="1">
    <source>
        <dbReference type="SAM" id="MobiDB-lite"/>
    </source>
</evidence>
<keyword evidence="3" id="KW-1185">Reference proteome</keyword>
<evidence type="ECO:0000313" key="3">
    <source>
        <dbReference type="Proteomes" id="UP001054945"/>
    </source>
</evidence>
<protein>
    <submittedName>
        <fullName evidence="2">Uncharacterized protein</fullName>
    </submittedName>
</protein>
<feature type="compositionally biased region" description="Basic and acidic residues" evidence="1">
    <location>
        <begin position="10"/>
        <end position="23"/>
    </location>
</feature>
<gene>
    <name evidence="2" type="ORF">CEXT_710981</name>
</gene>
<name>A0AAV4TN60_CAEEX</name>
<dbReference type="EMBL" id="BPLR01011490">
    <property type="protein sequence ID" value="GIY46871.1"/>
    <property type="molecule type" value="Genomic_DNA"/>
</dbReference>
<dbReference type="AlphaFoldDB" id="A0AAV4TN60"/>
<comment type="caution">
    <text evidence="2">The sequence shown here is derived from an EMBL/GenBank/DDBJ whole genome shotgun (WGS) entry which is preliminary data.</text>
</comment>
<sequence>MRKLKMKPHSVLERMPKLSKEKSLPQNQIYPKPPQKPRIKIFLEENLTKHQVISQSGKLTYANIANGQNEQSLLPPAIPDQLPSHPTNVDLLSTILKLMHREGVNGPPPTKSLQSRLYLPSEISTAWTKNIVLSWRSMELSYLINFPHYYFL</sequence>
<proteinExistence type="predicted"/>
<reference evidence="2 3" key="1">
    <citation type="submission" date="2021-06" db="EMBL/GenBank/DDBJ databases">
        <title>Caerostris extrusa draft genome.</title>
        <authorList>
            <person name="Kono N."/>
            <person name="Arakawa K."/>
        </authorList>
    </citation>
    <scope>NUCLEOTIDE SEQUENCE [LARGE SCALE GENOMIC DNA]</scope>
</reference>
<evidence type="ECO:0000313" key="2">
    <source>
        <dbReference type="EMBL" id="GIY46871.1"/>
    </source>
</evidence>
<accession>A0AAV4TN60</accession>
<organism evidence="2 3">
    <name type="scientific">Caerostris extrusa</name>
    <name type="common">Bark spider</name>
    <name type="synonym">Caerostris bankana</name>
    <dbReference type="NCBI Taxonomy" id="172846"/>
    <lineage>
        <taxon>Eukaryota</taxon>
        <taxon>Metazoa</taxon>
        <taxon>Ecdysozoa</taxon>
        <taxon>Arthropoda</taxon>
        <taxon>Chelicerata</taxon>
        <taxon>Arachnida</taxon>
        <taxon>Araneae</taxon>
        <taxon>Araneomorphae</taxon>
        <taxon>Entelegynae</taxon>
        <taxon>Araneoidea</taxon>
        <taxon>Araneidae</taxon>
        <taxon>Caerostris</taxon>
    </lineage>
</organism>